<sequence length="138" mass="14513">MAAEISRGIVSVRDRGTAADIVFASQGLFPSGGAEVGPDVRPVLAKIGTFLAGYTMPVTVSGHTDPIPIRTVRFPSNFQLSKARAEAVAAVLAPSLGNPGRLRTEGRADSVPIADNATEQGRALNRRVEIHIPVTRTN</sequence>
<dbReference type="AlphaFoldDB" id="A0A380TI86"/>
<organism evidence="2">
    <name type="scientific">metagenome</name>
    <dbReference type="NCBI Taxonomy" id="256318"/>
    <lineage>
        <taxon>unclassified sequences</taxon>
        <taxon>metagenomes</taxon>
    </lineage>
</organism>
<dbReference type="CDD" id="cd07185">
    <property type="entry name" value="OmpA_C-like"/>
    <property type="match status" value="1"/>
</dbReference>
<reference evidence="2" key="1">
    <citation type="submission" date="2018-07" db="EMBL/GenBank/DDBJ databases">
        <authorList>
            <person name="Quirk P.G."/>
            <person name="Krulwich T.A."/>
        </authorList>
    </citation>
    <scope>NUCLEOTIDE SEQUENCE</scope>
</reference>
<dbReference type="PANTHER" id="PTHR30329:SF19">
    <property type="entry name" value="OUTER MEMBRANE PROTEIN, OMPA FAMILY"/>
    <property type="match status" value="1"/>
</dbReference>
<dbReference type="Gene3D" id="3.30.1330.60">
    <property type="entry name" value="OmpA-like domain"/>
    <property type="match status" value="1"/>
</dbReference>
<accession>A0A380TI86</accession>
<name>A0A380TI86_9ZZZZ</name>
<dbReference type="PANTHER" id="PTHR30329">
    <property type="entry name" value="STATOR ELEMENT OF FLAGELLAR MOTOR COMPLEX"/>
    <property type="match status" value="1"/>
</dbReference>
<gene>
    <name evidence="2" type="ORF">DF3PB_5860002</name>
</gene>
<dbReference type="InterPro" id="IPR017733">
    <property type="entry name" value="OmpA-like_dom_proteobacteria"/>
</dbReference>
<dbReference type="Pfam" id="PF00691">
    <property type="entry name" value="OmpA"/>
    <property type="match status" value="1"/>
</dbReference>
<proteinExistence type="predicted"/>
<evidence type="ECO:0000259" key="1">
    <source>
        <dbReference type="PROSITE" id="PS51123"/>
    </source>
</evidence>
<dbReference type="InterPro" id="IPR006665">
    <property type="entry name" value="OmpA-like"/>
</dbReference>
<evidence type="ECO:0000313" key="2">
    <source>
        <dbReference type="EMBL" id="SUS08125.1"/>
    </source>
</evidence>
<dbReference type="SUPFAM" id="SSF103088">
    <property type="entry name" value="OmpA-like"/>
    <property type="match status" value="1"/>
</dbReference>
<dbReference type="InterPro" id="IPR050330">
    <property type="entry name" value="Bact_OuterMem_StrucFunc"/>
</dbReference>
<dbReference type="EMBL" id="UIDG01000541">
    <property type="protein sequence ID" value="SUS08125.1"/>
    <property type="molecule type" value="Genomic_DNA"/>
</dbReference>
<dbReference type="NCBIfam" id="TIGR03350">
    <property type="entry name" value="type_VI_ompA"/>
    <property type="match status" value="1"/>
</dbReference>
<dbReference type="InterPro" id="IPR036737">
    <property type="entry name" value="OmpA-like_sf"/>
</dbReference>
<protein>
    <submittedName>
        <fullName evidence="2">Type VI secretion system OmpA/MotB family protein</fullName>
    </submittedName>
</protein>
<feature type="domain" description="OmpA-like" evidence="1">
    <location>
        <begin position="16"/>
        <end position="136"/>
    </location>
</feature>
<dbReference type="PROSITE" id="PS51123">
    <property type="entry name" value="OMPA_2"/>
    <property type="match status" value="1"/>
</dbReference>